<dbReference type="eggNOG" id="COG2021">
    <property type="taxonomic scope" value="Bacteria"/>
</dbReference>
<dbReference type="PANTHER" id="PTHR43798">
    <property type="entry name" value="MONOACYLGLYCEROL LIPASE"/>
    <property type="match status" value="1"/>
</dbReference>
<keyword evidence="3" id="KW-1185">Reference proteome</keyword>
<dbReference type="Proteomes" id="UP000030004">
    <property type="component" value="Unassembled WGS sequence"/>
</dbReference>
<sequence>MSEPLVLIPGMMCDHQVFDALISAFGPDRSITFAMPTRGERMEEIASELLSELPPKFALLGHDFGGAIAMELFRRAPERVQRIALVSTTPLADTPQQSAAREDLLVKCRAGQLEAALRDVMKPDYLAPGPHRFEIVNRYIHTAMALGPEIFRRQTRALQRRRDQQGTLRKVKVPALVIGGAQDGLVPPKRMEFMSELIPNAQLELIEDAGHFPMLEQPEAFCRVIFDWLAMPAVKPAVGAR</sequence>
<evidence type="ECO:0000313" key="3">
    <source>
        <dbReference type="Proteomes" id="UP000030004"/>
    </source>
</evidence>
<dbReference type="Pfam" id="PF12697">
    <property type="entry name" value="Abhydrolase_6"/>
    <property type="match status" value="1"/>
</dbReference>
<accession>A0A0A0EEW5</accession>
<protein>
    <submittedName>
        <fullName evidence="2">Alpha/beta hydrolase</fullName>
    </submittedName>
</protein>
<dbReference type="SUPFAM" id="SSF53474">
    <property type="entry name" value="alpha/beta-Hydrolases"/>
    <property type="match status" value="1"/>
</dbReference>
<dbReference type="GO" id="GO:0046464">
    <property type="term" value="P:acylglycerol catabolic process"/>
    <property type="evidence" value="ECO:0007669"/>
    <property type="project" value="TreeGrafter"/>
</dbReference>
<gene>
    <name evidence="2" type="ORF">ATO9_05670</name>
</gene>
<dbReference type="PANTHER" id="PTHR43798:SF33">
    <property type="entry name" value="HYDROLASE, PUTATIVE (AFU_ORTHOLOGUE AFUA_2G14860)-RELATED"/>
    <property type="match status" value="1"/>
</dbReference>
<dbReference type="RefSeq" id="WP_043746496.1">
    <property type="nucleotide sequence ID" value="NZ_AQQX01000002.1"/>
</dbReference>
<dbReference type="EMBL" id="AQQX01000002">
    <property type="protein sequence ID" value="KGM49511.1"/>
    <property type="molecule type" value="Genomic_DNA"/>
</dbReference>
<reference evidence="2 3" key="1">
    <citation type="journal article" date="2015" name="Antonie Van Leeuwenhoek">
        <title>Pseudooceanicola atlanticus gen. nov. sp. nov., isolated from surface seawater of the Atlantic Ocean and reclassification of Oceanicola batsensis, Oceanicola marinus, Oceanicola nitratireducens, Oceanicola nanhaiensis, Oceanicola antarcticus and Oceanicola flagellatus, as Pseudooceanicola batsensis comb. nov., Pseudooceanicola marinus comb. nov., Pseudooceanicola nitratireducens comb. nov., Pseudooceanicola nanhaiensis comb. nov., Pseudooceanicola antarcticus comb. nov., and Pseudooceanicola flagellatus comb. nov.</title>
        <authorList>
            <person name="Lai Q."/>
            <person name="Li G."/>
            <person name="Liu X."/>
            <person name="Du Y."/>
            <person name="Sun F."/>
            <person name="Shao Z."/>
        </authorList>
    </citation>
    <scope>NUCLEOTIDE SEQUENCE [LARGE SCALE GENOMIC DNA]</scope>
    <source>
        <strain evidence="2 3">22II-s11g</strain>
    </source>
</reference>
<comment type="caution">
    <text evidence="2">The sequence shown here is derived from an EMBL/GenBank/DDBJ whole genome shotgun (WGS) entry which is preliminary data.</text>
</comment>
<keyword evidence="2" id="KW-0378">Hydrolase</keyword>
<dbReference type="AlphaFoldDB" id="A0A0A0EEW5"/>
<dbReference type="GO" id="GO:0016020">
    <property type="term" value="C:membrane"/>
    <property type="evidence" value="ECO:0007669"/>
    <property type="project" value="TreeGrafter"/>
</dbReference>
<name>A0A0A0EEW5_9RHOB</name>
<evidence type="ECO:0000313" key="2">
    <source>
        <dbReference type="EMBL" id="KGM49511.1"/>
    </source>
</evidence>
<dbReference type="GO" id="GO:0047372">
    <property type="term" value="F:monoacylglycerol lipase activity"/>
    <property type="evidence" value="ECO:0007669"/>
    <property type="project" value="TreeGrafter"/>
</dbReference>
<dbReference type="InterPro" id="IPR000073">
    <property type="entry name" value="AB_hydrolase_1"/>
</dbReference>
<proteinExistence type="predicted"/>
<dbReference type="InterPro" id="IPR050266">
    <property type="entry name" value="AB_hydrolase_sf"/>
</dbReference>
<dbReference type="OrthoDB" id="5491135at2"/>
<dbReference type="PRINTS" id="PR00111">
    <property type="entry name" value="ABHYDROLASE"/>
</dbReference>
<organism evidence="2 3">
    <name type="scientific">Pseudooceanicola atlanticus</name>
    <dbReference type="NCBI Taxonomy" id="1461694"/>
    <lineage>
        <taxon>Bacteria</taxon>
        <taxon>Pseudomonadati</taxon>
        <taxon>Pseudomonadota</taxon>
        <taxon>Alphaproteobacteria</taxon>
        <taxon>Rhodobacterales</taxon>
        <taxon>Paracoccaceae</taxon>
        <taxon>Pseudooceanicola</taxon>
    </lineage>
</organism>
<evidence type="ECO:0000259" key="1">
    <source>
        <dbReference type="Pfam" id="PF12697"/>
    </source>
</evidence>
<dbReference type="STRING" id="1461694.ATO9_05670"/>
<dbReference type="Gene3D" id="3.40.50.1820">
    <property type="entry name" value="alpha/beta hydrolase"/>
    <property type="match status" value="1"/>
</dbReference>
<dbReference type="InterPro" id="IPR029058">
    <property type="entry name" value="AB_hydrolase_fold"/>
</dbReference>
<feature type="domain" description="AB hydrolase-1" evidence="1">
    <location>
        <begin position="5"/>
        <end position="223"/>
    </location>
</feature>